<keyword evidence="1 3" id="KW-0378">Hydrolase</keyword>
<dbReference type="GO" id="GO:0004806">
    <property type="term" value="F:triacylglycerol lipase activity"/>
    <property type="evidence" value="ECO:0007669"/>
    <property type="project" value="UniProtKB-EC"/>
</dbReference>
<sequence>MRFIVQGYPAYAYTGGRPFDPKARALVFIHGSSNDHSTWQWQSRYFAHHGFTVLAPDLPAHGRSPGTARTSVPAMADWVAELIVAAGVSDAAVVGHSLGALVALDLALRHRVRVRSLVLIGASVPMPVGEPFLAAARDDAPEAFDMATNWSHARHVELQVSPVPGISLVGASRRLNGRTAPGVQHADLNACNTYSPDPAALLALDLPVLVVSGTRDRMTPPENGRALANAIPGARFASIPGAGHTPMSEAPRETLAALRGFLG</sequence>
<dbReference type="InterPro" id="IPR000073">
    <property type="entry name" value="AB_hydrolase_1"/>
</dbReference>
<dbReference type="GO" id="GO:0016020">
    <property type="term" value="C:membrane"/>
    <property type="evidence" value="ECO:0007669"/>
    <property type="project" value="TreeGrafter"/>
</dbReference>
<dbReference type="AlphaFoldDB" id="A0A6M4H9G0"/>
<protein>
    <submittedName>
        <fullName evidence="3">Lipase 3</fullName>
        <ecNumber evidence="3">3.1.1.3</ecNumber>
    </submittedName>
</protein>
<dbReference type="PANTHER" id="PTHR43798">
    <property type="entry name" value="MONOACYLGLYCEROL LIPASE"/>
    <property type="match status" value="1"/>
</dbReference>
<feature type="domain" description="AB hydrolase-1" evidence="2">
    <location>
        <begin position="25"/>
        <end position="250"/>
    </location>
</feature>
<dbReference type="InterPro" id="IPR050266">
    <property type="entry name" value="AB_hydrolase_sf"/>
</dbReference>
<dbReference type="InterPro" id="IPR000639">
    <property type="entry name" value="Epox_hydrolase-like"/>
</dbReference>
<accession>A0A6M4H9G0</accession>
<dbReference type="RefSeq" id="WP_171164112.1">
    <property type="nucleotide sequence ID" value="NZ_CP053073.1"/>
</dbReference>
<dbReference type="SUPFAM" id="SSF53474">
    <property type="entry name" value="alpha/beta-Hydrolases"/>
    <property type="match status" value="1"/>
</dbReference>
<dbReference type="PRINTS" id="PR00412">
    <property type="entry name" value="EPOXHYDRLASE"/>
</dbReference>
<dbReference type="EC" id="3.1.1.3" evidence="3"/>
<evidence type="ECO:0000259" key="2">
    <source>
        <dbReference type="Pfam" id="PF00561"/>
    </source>
</evidence>
<dbReference type="InParanoid" id="A0A6M4H9G0"/>
<dbReference type="Pfam" id="PF00561">
    <property type="entry name" value="Abhydrolase_1"/>
    <property type="match status" value="1"/>
</dbReference>
<reference evidence="3 4" key="1">
    <citation type="submission" date="2020-04" db="EMBL/GenBank/DDBJ databases">
        <title>Usitatibacter rugosus gen. nov., sp. nov. and Usitatibacter palustris sp. nov., novel members of Usitatibacteraceae fam. nov. within the order Nitrosomonadales isolated from soil.</title>
        <authorList>
            <person name="Huber K.J."/>
            <person name="Neumann-Schaal M."/>
            <person name="Geppert A."/>
            <person name="Luckner M."/>
            <person name="Wanner G."/>
            <person name="Overmann J."/>
        </authorList>
    </citation>
    <scope>NUCLEOTIDE SEQUENCE [LARGE SCALE GENOMIC DNA]</scope>
    <source>
        <strain evidence="3 4">Swamp67</strain>
    </source>
</reference>
<dbReference type="Proteomes" id="UP000503096">
    <property type="component" value="Chromosome"/>
</dbReference>
<dbReference type="KEGG" id="upl:DSM104440_03030"/>
<proteinExistence type="predicted"/>
<evidence type="ECO:0000313" key="3">
    <source>
        <dbReference type="EMBL" id="QJR16201.1"/>
    </source>
</evidence>
<evidence type="ECO:0000313" key="4">
    <source>
        <dbReference type="Proteomes" id="UP000503096"/>
    </source>
</evidence>
<dbReference type="Gene3D" id="3.40.50.1820">
    <property type="entry name" value="alpha/beta hydrolase"/>
    <property type="match status" value="1"/>
</dbReference>
<gene>
    <name evidence="3" type="primary">lip3</name>
    <name evidence="3" type="ORF">DSM104440_03030</name>
</gene>
<evidence type="ECO:0000256" key="1">
    <source>
        <dbReference type="ARBA" id="ARBA00022801"/>
    </source>
</evidence>
<dbReference type="InterPro" id="IPR029058">
    <property type="entry name" value="AB_hydrolase_fold"/>
</dbReference>
<keyword evidence="4" id="KW-1185">Reference proteome</keyword>
<dbReference type="PANTHER" id="PTHR43798:SF31">
    <property type="entry name" value="AB HYDROLASE SUPERFAMILY PROTEIN YCLE"/>
    <property type="match status" value="1"/>
</dbReference>
<organism evidence="3 4">
    <name type="scientific">Usitatibacter palustris</name>
    <dbReference type="NCBI Taxonomy" id="2732487"/>
    <lineage>
        <taxon>Bacteria</taxon>
        <taxon>Pseudomonadati</taxon>
        <taxon>Pseudomonadota</taxon>
        <taxon>Betaproteobacteria</taxon>
        <taxon>Nitrosomonadales</taxon>
        <taxon>Usitatibacteraceae</taxon>
        <taxon>Usitatibacter</taxon>
    </lineage>
</organism>
<dbReference type="FunCoup" id="A0A6M4H9G0">
    <property type="interactions" value="37"/>
</dbReference>
<dbReference type="PRINTS" id="PR00111">
    <property type="entry name" value="ABHYDROLASE"/>
</dbReference>
<dbReference type="EMBL" id="CP053073">
    <property type="protein sequence ID" value="QJR16201.1"/>
    <property type="molecule type" value="Genomic_DNA"/>
</dbReference>
<name>A0A6M4H9G0_9PROT</name>